<dbReference type="GeneID" id="63686934"/>
<dbReference type="RefSeq" id="XP_040631479.1">
    <property type="nucleotide sequence ID" value="XM_040771872.1"/>
</dbReference>
<dbReference type="OrthoDB" id="10259622at2759"/>
<dbReference type="AlphaFoldDB" id="M5G8S7"/>
<feature type="compositionally biased region" description="Basic and acidic residues" evidence="1">
    <location>
        <begin position="7"/>
        <end position="17"/>
    </location>
</feature>
<evidence type="ECO:0000256" key="1">
    <source>
        <dbReference type="SAM" id="MobiDB-lite"/>
    </source>
</evidence>
<gene>
    <name evidence="3" type="ORF">DACRYDRAFT_20290</name>
</gene>
<feature type="compositionally biased region" description="Acidic residues" evidence="1">
    <location>
        <begin position="362"/>
        <end position="374"/>
    </location>
</feature>
<feature type="domain" description="BAH" evidence="2">
    <location>
        <begin position="75"/>
        <end position="213"/>
    </location>
</feature>
<dbReference type="GO" id="GO:0003682">
    <property type="term" value="F:chromatin binding"/>
    <property type="evidence" value="ECO:0007669"/>
    <property type="project" value="InterPro"/>
</dbReference>
<reference evidence="3 4" key="1">
    <citation type="journal article" date="2012" name="Science">
        <title>The Paleozoic origin of enzymatic lignin decomposition reconstructed from 31 fungal genomes.</title>
        <authorList>
            <person name="Floudas D."/>
            <person name="Binder M."/>
            <person name="Riley R."/>
            <person name="Barry K."/>
            <person name="Blanchette R.A."/>
            <person name="Henrissat B."/>
            <person name="Martinez A.T."/>
            <person name="Otillar R."/>
            <person name="Spatafora J.W."/>
            <person name="Yadav J.S."/>
            <person name="Aerts A."/>
            <person name="Benoit I."/>
            <person name="Boyd A."/>
            <person name="Carlson A."/>
            <person name="Copeland A."/>
            <person name="Coutinho P.M."/>
            <person name="de Vries R.P."/>
            <person name="Ferreira P."/>
            <person name="Findley K."/>
            <person name="Foster B."/>
            <person name="Gaskell J."/>
            <person name="Glotzer D."/>
            <person name="Gorecki P."/>
            <person name="Heitman J."/>
            <person name="Hesse C."/>
            <person name="Hori C."/>
            <person name="Igarashi K."/>
            <person name="Jurgens J.A."/>
            <person name="Kallen N."/>
            <person name="Kersten P."/>
            <person name="Kohler A."/>
            <person name="Kuees U."/>
            <person name="Kumar T.K.A."/>
            <person name="Kuo A."/>
            <person name="LaButti K."/>
            <person name="Larrondo L.F."/>
            <person name="Lindquist E."/>
            <person name="Ling A."/>
            <person name="Lombard V."/>
            <person name="Lucas S."/>
            <person name="Lundell T."/>
            <person name="Martin R."/>
            <person name="McLaughlin D.J."/>
            <person name="Morgenstern I."/>
            <person name="Morin E."/>
            <person name="Murat C."/>
            <person name="Nagy L.G."/>
            <person name="Nolan M."/>
            <person name="Ohm R.A."/>
            <person name="Patyshakuliyeva A."/>
            <person name="Rokas A."/>
            <person name="Ruiz-Duenas F.J."/>
            <person name="Sabat G."/>
            <person name="Salamov A."/>
            <person name="Samejima M."/>
            <person name="Schmutz J."/>
            <person name="Slot J.C."/>
            <person name="St John F."/>
            <person name="Stenlid J."/>
            <person name="Sun H."/>
            <person name="Sun S."/>
            <person name="Syed K."/>
            <person name="Tsang A."/>
            <person name="Wiebenga A."/>
            <person name="Young D."/>
            <person name="Pisabarro A."/>
            <person name="Eastwood D.C."/>
            <person name="Martin F."/>
            <person name="Cullen D."/>
            <person name="Grigoriev I.V."/>
            <person name="Hibbett D.S."/>
        </authorList>
    </citation>
    <scope>NUCLEOTIDE SEQUENCE [LARGE SCALE GENOMIC DNA]</scope>
    <source>
        <strain evidence="3 4">DJM-731 SS1</strain>
    </source>
</reference>
<accession>M5G8S7</accession>
<protein>
    <recommendedName>
        <fullName evidence="2">BAH domain-containing protein</fullName>
    </recommendedName>
</protein>
<evidence type="ECO:0000313" key="4">
    <source>
        <dbReference type="Proteomes" id="UP000030653"/>
    </source>
</evidence>
<dbReference type="InterPro" id="IPR001025">
    <property type="entry name" value="BAH_dom"/>
</dbReference>
<feature type="region of interest" description="Disordered" evidence="1">
    <location>
        <begin position="1"/>
        <end position="46"/>
    </location>
</feature>
<proteinExistence type="predicted"/>
<keyword evidence="4" id="KW-1185">Reference proteome</keyword>
<dbReference type="Gene3D" id="2.30.30.490">
    <property type="match status" value="1"/>
</dbReference>
<dbReference type="Proteomes" id="UP000030653">
    <property type="component" value="Unassembled WGS sequence"/>
</dbReference>
<name>M5G8S7_DACPD</name>
<dbReference type="PANTHER" id="PTHR46364">
    <property type="entry name" value="OS08G0421900 PROTEIN"/>
    <property type="match status" value="1"/>
</dbReference>
<evidence type="ECO:0000313" key="3">
    <source>
        <dbReference type="EMBL" id="EJU04585.1"/>
    </source>
</evidence>
<feature type="compositionally biased region" description="Polar residues" evidence="1">
    <location>
        <begin position="405"/>
        <end position="415"/>
    </location>
</feature>
<feature type="region of interest" description="Disordered" evidence="1">
    <location>
        <begin position="358"/>
        <end position="423"/>
    </location>
</feature>
<dbReference type="PROSITE" id="PS51038">
    <property type="entry name" value="BAH"/>
    <property type="match status" value="1"/>
</dbReference>
<dbReference type="EMBL" id="JH795857">
    <property type="protein sequence ID" value="EJU04585.1"/>
    <property type="molecule type" value="Genomic_DNA"/>
</dbReference>
<evidence type="ECO:0000259" key="2">
    <source>
        <dbReference type="PROSITE" id="PS51038"/>
    </source>
</evidence>
<dbReference type="InterPro" id="IPR043151">
    <property type="entry name" value="BAH_sf"/>
</dbReference>
<organism evidence="3 4">
    <name type="scientific">Dacryopinax primogenitus (strain DJM 731)</name>
    <name type="common">Brown rot fungus</name>
    <dbReference type="NCBI Taxonomy" id="1858805"/>
    <lineage>
        <taxon>Eukaryota</taxon>
        <taxon>Fungi</taxon>
        <taxon>Dikarya</taxon>
        <taxon>Basidiomycota</taxon>
        <taxon>Agaricomycotina</taxon>
        <taxon>Dacrymycetes</taxon>
        <taxon>Dacrymycetales</taxon>
        <taxon>Dacrymycetaceae</taxon>
        <taxon>Dacryopinax</taxon>
    </lineage>
</organism>
<dbReference type="HOGENOM" id="CLU_608341_0_0_1"/>
<sequence>MPRRTIGHLEKKKRTEGAEISSSTPASKVVKKSRRELSGVKGDLKHQSVAPSPEVFAAMEHYDKVHWMTSEEDQTTYKINQDVMIVPNSKDIRHNKKNAPAELGWEDLWYGRILDIRGDGEVDPEVWFHIAWYYSPKWFMTVKAKETRLKDLGRLEMIFAPEHQDIIHAHTLNGVEIVYKFKEEDFDAEDIPNESFYTRSTYDTTKRIWLDPPPKRHCLCLETFKLWEKQKRVLHYCPRQGCHKWYHESCLKESKLYQTHDRVDLFEKEWQVSFDEDQFEKIVTEVAGLPREAGVYTAKYEGLSPVVLAYARQPIVKGGDHRVHGNMGAVLRARWIVHQAVRRGVMPPTDYEKYVEYRPEPEDWDSDSDSDAESEGSAVETAIDENEQHEHIDPLPGKKRKRPSESSVQGPTSMETELPLEPRVSGIKYEHTMDGRQYLAYKCPNCREII</sequence>
<feature type="compositionally biased region" description="Basic and acidic residues" evidence="1">
    <location>
        <begin position="35"/>
        <end position="46"/>
    </location>
</feature>